<feature type="compositionally biased region" description="Low complexity" evidence="1">
    <location>
        <begin position="190"/>
        <end position="203"/>
    </location>
</feature>
<feature type="compositionally biased region" description="Polar residues" evidence="1">
    <location>
        <begin position="175"/>
        <end position="187"/>
    </location>
</feature>
<evidence type="ECO:0008006" key="4">
    <source>
        <dbReference type="Google" id="ProtNLM"/>
    </source>
</evidence>
<feature type="compositionally biased region" description="Polar residues" evidence="1">
    <location>
        <begin position="11"/>
        <end position="28"/>
    </location>
</feature>
<dbReference type="OMA" id="SDSFYMA"/>
<gene>
    <name evidence="2" type="ORF">BAUCODRAFT_50318</name>
</gene>
<evidence type="ECO:0000313" key="3">
    <source>
        <dbReference type="Proteomes" id="UP000011761"/>
    </source>
</evidence>
<dbReference type="eggNOG" id="ENOG502SGJJ">
    <property type="taxonomic scope" value="Eukaryota"/>
</dbReference>
<evidence type="ECO:0000256" key="1">
    <source>
        <dbReference type="SAM" id="MobiDB-lite"/>
    </source>
</evidence>
<dbReference type="Proteomes" id="UP000011761">
    <property type="component" value="Unassembled WGS sequence"/>
</dbReference>
<keyword evidence="3" id="KW-1185">Reference proteome</keyword>
<accession>M2N308</accession>
<reference evidence="2 3" key="1">
    <citation type="journal article" date="2012" name="PLoS Pathog.">
        <title>Diverse lifestyles and strategies of plant pathogenesis encoded in the genomes of eighteen Dothideomycetes fungi.</title>
        <authorList>
            <person name="Ohm R.A."/>
            <person name="Feau N."/>
            <person name="Henrissat B."/>
            <person name="Schoch C.L."/>
            <person name="Horwitz B.A."/>
            <person name="Barry K.W."/>
            <person name="Condon B.J."/>
            <person name="Copeland A.C."/>
            <person name="Dhillon B."/>
            <person name="Glaser F."/>
            <person name="Hesse C.N."/>
            <person name="Kosti I."/>
            <person name="LaButti K."/>
            <person name="Lindquist E.A."/>
            <person name="Lucas S."/>
            <person name="Salamov A.A."/>
            <person name="Bradshaw R.E."/>
            <person name="Ciuffetti L."/>
            <person name="Hamelin R.C."/>
            <person name="Kema G.H.J."/>
            <person name="Lawrence C."/>
            <person name="Scott J.A."/>
            <person name="Spatafora J.W."/>
            <person name="Turgeon B.G."/>
            <person name="de Wit P.J.G.M."/>
            <person name="Zhong S."/>
            <person name="Goodwin S.B."/>
            <person name="Grigoriev I.V."/>
        </authorList>
    </citation>
    <scope>NUCLEOTIDE SEQUENCE [LARGE SCALE GENOMIC DNA]</scope>
    <source>
        <strain evidence="2 3">UAMH 10762</strain>
    </source>
</reference>
<feature type="region of interest" description="Disordered" evidence="1">
    <location>
        <begin position="475"/>
        <end position="495"/>
    </location>
</feature>
<evidence type="ECO:0000313" key="2">
    <source>
        <dbReference type="EMBL" id="EMC93055.1"/>
    </source>
</evidence>
<sequence>HAIETPESMGSAPTSISEGATPEASTVKTADPSVAVTPTVANGVPSVSPPSTGRSTEASDLRRTRTVLPPAFVPSVARQTPALAAVSTQRSSQPQMPRRNHHPSASNIVFGGRDSAPSSPAPPMSAESAQPPPRWPALNAAQPSSFVPSPYLPNGHTHHASESSVQRMPPPNFVPTHSQWSRSTSHVQHGHPISHSQQPSQSSFRYPPREVFTPAEEHPPNGHFPRSRSTSQTSSAAVKPIEDLQSPIALDGVSTPSSATFRDPRNAFFPGPPQLRHHHPYHAPPSSHVPHPDMAQRMENAEALRHHVLSQFAQPALSDCHLHIREVDSGARQDLDAHKMIVSRSTMLLDLIQCSEPPSSATLQTQVNVSLQGKHVRIKPFMECVQYLYGGPLSSLNHFRQSQVSTDASATNEERMESALQLVATGAWLKLSSVSARAMGFALNLLHWDTLSPVLAFALEGGLGPNWAVDDGREMSCASSDDSMGRPEGPATPTYEPYASDLLHRLIDFTVHMFPPNFYLDASAPQLPSCPRLPPMPPSHESRPSRSNPLLSHIRFGEIPAEDHNRPSAVTTTISSMLLSLPFALLKCILEHHDLVFQLGADTVASIMRQVVAEREVRRKRVLQARTSGPSDDGAEAHLVHTLYFEEEVEPSPQHRAGFRLARRKKGIDTPPSSGAASEQSK</sequence>
<protein>
    <recommendedName>
        <fullName evidence="4">BTB domain-containing protein</fullName>
    </recommendedName>
</protein>
<dbReference type="HOGENOM" id="CLU_368480_0_0_1"/>
<dbReference type="AlphaFoldDB" id="M2N308"/>
<feature type="non-terminal residue" evidence="2">
    <location>
        <position position="1"/>
    </location>
</feature>
<dbReference type="OrthoDB" id="5329403at2759"/>
<dbReference type="KEGG" id="bcom:BAUCODRAFT_50318"/>
<dbReference type="RefSeq" id="XP_007679898.1">
    <property type="nucleotide sequence ID" value="XM_007681708.2"/>
</dbReference>
<feature type="compositionally biased region" description="Basic residues" evidence="1">
    <location>
        <begin position="657"/>
        <end position="666"/>
    </location>
</feature>
<dbReference type="GeneID" id="19114963"/>
<proteinExistence type="predicted"/>
<feature type="compositionally biased region" description="Low complexity" evidence="1">
    <location>
        <begin position="227"/>
        <end position="237"/>
    </location>
</feature>
<dbReference type="EMBL" id="KB445561">
    <property type="protein sequence ID" value="EMC93055.1"/>
    <property type="molecule type" value="Genomic_DNA"/>
</dbReference>
<organism evidence="2 3">
    <name type="scientific">Baudoinia panamericana (strain UAMH 10762)</name>
    <name type="common">Angels' share fungus</name>
    <name type="synonym">Baudoinia compniacensis (strain UAMH 10762)</name>
    <dbReference type="NCBI Taxonomy" id="717646"/>
    <lineage>
        <taxon>Eukaryota</taxon>
        <taxon>Fungi</taxon>
        <taxon>Dikarya</taxon>
        <taxon>Ascomycota</taxon>
        <taxon>Pezizomycotina</taxon>
        <taxon>Dothideomycetes</taxon>
        <taxon>Dothideomycetidae</taxon>
        <taxon>Mycosphaerellales</taxon>
        <taxon>Teratosphaeriaceae</taxon>
        <taxon>Baudoinia</taxon>
    </lineage>
</organism>
<feature type="region of interest" description="Disordered" evidence="1">
    <location>
        <begin position="1"/>
        <end position="263"/>
    </location>
</feature>
<feature type="region of interest" description="Disordered" evidence="1">
    <location>
        <begin position="646"/>
        <end position="682"/>
    </location>
</feature>
<name>M2N308_BAUPA</name>
<feature type="non-terminal residue" evidence="2">
    <location>
        <position position="682"/>
    </location>
</feature>
<dbReference type="STRING" id="717646.M2N308"/>
<feature type="compositionally biased region" description="Polar residues" evidence="1">
    <location>
        <begin position="86"/>
        <end position="95"/>
    </location>
</feature>
<feature type="compositionally biased region" description="Polar residues" evidence="1">
    <location>
        <begin position="671"/>
        <end position="682"/>
    </location>
</feature>